<dbReference type="GeneID" id="54403382"/>
<dbReference type="Proteomes" id="UP000799771">
    <property type="component" value="Unassembled WGS sequence"/>
</dbReference>
<protein>
    <submittedName>
        <fullName evidence="1">Uncharacterized protein</fullName>
    </submittedName>
</protein>
<sequence>KQANYWRYKQTISIYHFRTSHMSLNSFKSILRPDTGYTGTLYSFDPLKSTPTPHGDEIPNNSVEAAYLPAVLSRTGSALGFRVGNDAVEWLCFKGAVNETLLDKLFMDGQTVRLEDAEHELHPDDPRKVFDLVAYLEKDAGQSKRGAHTEHKRWYLSFAVAEERAVKVRLTWKNFGADLK</sequence>
<gene>
    <name evidence="1" type="ORF">P153DRAFT_278272</name>
</gene>
<dbReference type="AlphaFoldDB" id="A0A6A6ASI4"/>
<dbReference type="EMBL" id="ML977498">
    <property type="protein sequence ID" value="KAF2133807.1"/>
    <property type="molecule type" value="Genomic_DNA"/>
</dbReference>
<accession>A0A6A6ASI4</accession>
<dbReference type="RefSeq" id="XP_033528194.1">
    <property type="nucleotide sequence ID" value="XM_033662950.1"/>
</dbReference>
<name>A0A6A6ASI4_9PLEO</name>
<evidence type="ECO:0000313" key="1">
    <source>
        <dbReference type="EMBL" id="KAF2133807.1"/>
    </source>
</evidence>
<evidence type="ECO:0000313" key="2">
    <source>
        <dbReference type="Proteomes" id="UP000799771"/>
    </source>
</evidence>
<keyword evidence="2" id="KW-1185">Reference proteome</keyword>
<feature type="non-terminal residue" evidence="1">
    <location>
        <position position="180"/>
    </location>
</feature>
<feature type="non-terminal residue" evidence="1">
    <location>
        <position position="1"/>
    </location>
</feature>
<organism evidence="1 2">
    <name type="scientific">Dothidotthia symphoricarpi CBS 119687</name>
    <dbReference type="NCBI Taxonomy" id="1392245"/>
    <lineage>
        <taxon>Eukaryota</taxon>
        <taxon>Fungi</taxon>
        <taxon>Dikarya</taxon>
        <taxon>Ascomycota</taxon>
        <taxon>Pezizomycotina</taxon>
        <taxon>Dothideomycetes</taxon>
        <taxon>Pleosporomycetidae</taxon>
        <taxon>Pleosporales</taxon>
        <taxon>Dothidotthiaceae</taxon>
        <taxon>Dothidotthia</taxon>
    </lineage>
</organism>
<dbReference type="OrthoDB" id="3762348at2759"/>
<reference evidence="1" key="1">
    <citation type="journal article" date="2020" name="Stud. Mycol.">
        <title>101 Dothideomycetes genomes: a test case for predicting lifestyles and emergence of pathogens.</title>
        <authorList>
            <person name="Haridas S."/>
            <person name="Albert R."/>
            <person name="Binder M."/>
            <person name="Bloem J."/>
            <person name="Labutti K."/>
            <person name="Salamov A."/>
            <person name="Andreopoulos B."/>
            <person name="Baker S."/>
            <person name="Barry K."/>
            <person name="Bills G."/>
            <person name="Bluhm B."/>
            <person name="Cannon C."/>
            <person name="Castanera R."/>
            <person name="Culley D."/>
            <person name="Daum C."/>
            <person name="Ezra D."/>
            <person name="Gonzalez J."/>
            <person name="Henrissat B."/>
            <person name="Kuo A."/>
            <person name="Liang C."/>
            <person name="Lipzen A."/>
            <person name="Lutzoni F."/>
            <person name="Magnuson J."/>
            <person name="Mondo S."/>
            <person name="Nolan M."/>
            <person name="Ohm R."/>
            <person name="Pangilinan J."/>
            <person name="Park H.-J."/>
            <person name="Ramirez L."/>
            <person name="Alfaro M."/>
            <person name="Sun H."/>
            <person name="Tritt A."/>
            <person name="Yoshinaga Y."/>
            <person name="Zwiers L.-H."/>
            <person name="Turgeon B."/>
            <person name="Goodwin S."/>
            <person name="Spatafora J."/>
            <person name="Crous P."/>
            <person name="Grigoriev I."/>
        </authorList>
    </citation>
    <scope>NUCLEOTIDE SEQUENCE</scope>
    <source>
        <strain evidence="1">CBS 119687</strain>
    </source>
</reference>
<proteinExistence type="predicted"/>